<keyword evidence="1" id="KW-0449">Lipoprotein</keyword>
<protein>
    <submittedName>
        <fullName evidence="1">Outer membrane lipoprotein-sorting protein</fullName>
    </submittedName>
</protein>
<dbReference type="STRING" id="1121306.SAMN02745196_01935"/>
<gene>
    <name evidence="1" type="ORF">SAMN02745196_01935</name>
</gene>
<reference evidence="1 2" key="1">
    <citation type="submission" date="2016-11" db="EMBL/GenBank/DDBJ databases">
        <authorList>
            <person name="Jaros S."/>
            <person name="Januszkiewicz K."/>
            <person name="Wedrychowicz H."/>
        </authorList>
    </citation>
    <scope>NUCLEOTIDE SEQUENCE [LARGE SCALE GENOMIC DNA]</scope>
    <source>
        <strain evidence="1 2">DSM 3089</strain>
    </source>
</reference>
<sequence length="208" mass="24495">MRKGLWICLLSFFMIISLTGCLNKNNPEDVLEYLKRTKTSSADVTIHVYNDKQTLEYKGQQLYSRKQGSVFTLDDDRKFVLKDNNIYVEDKKNENTYTQDEGLDTILKYTFIQEYLNMMYSNGDLKYTFIKDSNEHDQYLMVDFLLPGTNRNLNNAAMYIDLDSQLPFKVDVFDLEGNKTIDITYENYETNVKIDEGDFQVEDYKNNN</sequence>
<dbReference type="PIRSF" id="PIRSF033729">
    <property type="entry name" value="UCP033729"/>
    <property type="match status" value="1"/>
</dbReference>
<dbReference type="PROSITE" id="PS51257">
    <property type="entry name" value="PROKAR_LIPOPROTEIN"/>
    <property type="match status" value="1"/>
</dbReference>
<proteinExistence type="predicted"/>
<dbReference type="SUPFAM" id="SSF89392">
    <property type="entry name" value="Prokaryotic lipoproteins and lipoprotein localization factors"/>
    <property type="match status" value="1"/>
</dbReference>
<name>A0A1M5WXR8_9CLOT</name>
<accession>A0A1M5WXR8</accession>
<evidence type="ECO:0000313" key="2">
    <source>
        <dbReference type="Proteomes" id="UP000184526"/>
    </source>
</evidence>
<dbReference type="InterPro" id="IPR029046">
    <property type="entry name" value="LolA/LolB/LppX"/>
</dbReference>
<dbReference type="Gene3D" id="2.50.20.10">
    <property type="entry name" value="Lipoprotein localisation LolA/LolB/LppX"/>
    <property type="match status" value="1"/>
</dbReference>
<dbReference type="NCBIfam" id="NF041287">
    <property type="entry name" value="lipo_GerS_rel"/>
    <property type="match status" value="1"/>
</dbReference>
<dbReference type="AlphaFoldDB" id="A0A1M5WXR8"/>
<dbReference type="InterPro" id="IPR014584">
    <property type="entry name" value="UCP033729"/>
</dbReference>
<dbReference type="Proteomes" id="UP000184526">
    <property type="component" value="Unassembled WGS sequence"/>
</dbReference>
<dbReference type="EMBL" id="FQXP01000006">
    <property type="protein sequence ID" value="SHH92162.1"/>
    <property type="molecule type" value="Genomic_DNA"/>
</dbReference>
<dbReference type="OrthoDB" id="2047841at2"/>
<evidence type="ECO:0000313" key="1">
    <source>
        <dbReference type="EMBL" id="SHH92162.1"/>
    </source>
</evidence>
<organism evidence="1 2">
    <name type="scientific">Clostridium collagenovorans DSM 3089</name>
    <dbReference type="NCBI Taxonomy" id="1121306"/>
    <lineage>
        <taxon>Bacteria</taxon>
        <taxon>Bacillati</taxon>
        <taxon>Bacillota</taxon>
        <taxon>Clostridia</taxon>
        <taxon>Eubacteriales</taxon>
        <taxon>Clostridiaceae</taxon>
        <taxon>Clostridium</taxon>
    </lineage>
</organism>
<keyword evidence="2" id="KW-1185">Reference proteome</keyword>
<dbReference type="RefSeq" id="WP_072831813.1">
    <property type="nucleotide sequence ID" value="NZ_FQXP01000006.1"/>
</dbReference>